<sequence length="185" mass="19812">MKVSYLLLAEGFEEIEALATTDMLRRAGMEIKTVSISPKLEVKGAHDIIVRADMTFDTQTISDAQWIILPGGLPGAKHLEEYAPLIEMLKKRAASGENIAAICAAPALVLGKNGILKGKRATCYPGFEQFLTEATYTAQPVEIDGNIITGNGPASTIKFAAKIIENTLGKETADSVLKGMMTENA</sequence>
<dbReference type="PANTHER" id="PTHR48094:SF12">
    <property type="entry name" value="PARKINSON DISEASE PROTEIN 7 HOMOLOG"/>
    <property type="match status" value="1"/>
</dbReference>
<dbReference type="InterPro" id="IPR050325">
    <property type="entry name" value="Prot/Nucl_acid_deglycase"/>
</dbReference>
<protein>
    <submittedName>
        <fullName evidence="2">4-methyl-5(B-hydroxyethyl)-thiazole monophosphate biosynthesis</fullName>
    </submittedName>
</protein>
<keyword evidence="3" id="KW-1185">Reference proteome</keyword>
<dbReference type="Proteomes" id="UP000269493">
    <property type="component" value="Unassembled WGS sequence"/>
</dbReference>
<organism evidence="2 3">
    <name type="scientific">Coprobacter fastidiosus NSB1 = JCM 33896</name>
    <dbReference type="NCBI Taxonomy" id="1349822"/>
    <lineage>
        <taxon>Bacteria</taxon>
        <taxon>Pseudomonadati</taxon>
        <taxon>Bacteroidota</taxon>
        <taxon>Bacteroidia</taxon>
        <taxon>Bacteroidales</taxon>
        <taxon>Barnesiellaceae</taxon>
        <taxon>Coprobacter</taxon>
    </lineage>
</organism>
<dbReference type="Pfam" id="PF01965">
    <property type="entry name" value="DJ-1_PfpI"/>
    <property type="match status" value="1"/>
</dbReference>
<proteinExistence type="predicted"/>
<dbReference type="RefSeq" id="WP_022600832.1">
    <property type="nucleotide sequence ID" value="NZ_KI440787.1"/>
</dbReference>
<dbReference type="Gene3D" id="3.40.50.880">
    <property type="match status" value="1"/>
</dbReference>
<dbReference type="InterPro" id="IPR029062">
    <property type="entry name" value="Class_I_gatase-like"/>
</dbReference>
<dbReference type="GeneID" id="92929399"/>
<reference evidence="2 3" key="1">
    <citation type="submission" date="2018-10" db="EMBL/GenBank/DDBJ databases">
        <title>Genomic Encyclopedia of Archaeal and Bacterial Type Strains, Phase II (KMG-II): from individual species to whole genera.</title>
        <authorList>
            <person name="Goeker M."/>
        </authorList>
    </citation>
    <scope>NUCLEOTIDE SEQUENCE [LARGE SCALE GENOMIC DNA]</scope>
    <source>
        <strain evidence="2 3">NSB1</strain>
    </source>
</reference>
<comment type="caution">
    <text evidence="2">The sequence shown here is derived from an EMBL/GenBank/DDBJ whole genome shotgun (WGS) entry which is preliminary data.</text>
</comment>
<name>A0A495VQA7_9BACT</name>
<gene>
    <name evidence="2" type="ORF">BC742_1726</name>
</gene>
<dbReference type="CDD" id="cd03135">
    <property type="entry name" value="GATase1_DJ-1"/>
    <property type="match status" value="1"/>
</dbReference>
<evidence type="ECO:0000259" key="1">
    <source>
        <dbReference type="Pfam" id="PF01965"/>
    </source>
</evidence>
<dbReference type="NCBIfam" id="TIGR01383">
    <property type="entry name" value="not_thiJ"/>
    <property type="match status" value="1"/>
</dbReference>
<dbReference type="AlphaFoldDB" id="A0A495VQA7"/>
<dbReference type="SUPFAM" id="SSF52317">
    <property type="entry name" value="Class I glutamine amidotransferase-like"/>
    <property type="match status" value="1"/>
</dbReference>
<dbReference type="OrthoDB" id="9792284at2"/>
<accession>A0A495VQA7</accession>
<dbReference type="PANTHER" id="PTHR48094">
    <property type="entry name" value="PROTEIN/NUCLEIC ACID DEGLYCASE DJ-1-RELATED"/>
    <property type="match status" value="1"/>
</dbReference>
<evidence type="ECO:0000313" key="2">
    <source>
        <dbReference type="EMBL" id="RKT51452.1"/>
    </source>
</evidence>
<dbReference type="EMBL" id="RBXN01000005">
    <property type="protein sequence ID" value="RKT51452.1"/>
    <property type="molecule type" value="Genomic_DNA"/>
</dbReference>
<evidence type="ECO:0000313" key="3">
    <source>
        <dbReference type="Proteomes" id="UP000269493"/>
    </source>
</evidence>
<dbReference type="InterPro" id="IPR006287">
    <property type="entry name" value="DJ-1"/>
</dbReference>
<feature type="domain" description="DJ-1/PfpI" evidence="1">
    <location>
        <begin position="5"/>
        <end position="165"/>
    </location>
</feature>
<dbReference type="InterPro" id="IPR002818">
    <property type="entry name" value="DJ-1/PfpI"/>
</dbReference>
<dbReference type="GO" id="GO:0005737">
    <property type="term" value="C:cytoplasm"/>
    <property type="evidence" value="ECO:0007669"/>
    <property type="project" value="TreeGrafter"/>
</dbReference>